<dbReference type="InterPro" id="IPR017853">
    <property type="entry name" value="GH"/>
</dbReference>
<protein>
    <recommendedName>
        <fullName evidence="4">non-reducing end alpha-L-arabinofuranosidase</fullName>
        <ecNumber evidence="4">3.2.1.55</ecNumber>
    </recommendedName>
</protein>
<comment type="similarity">
    <text evidence="2">Belongs to the glycosyl hydrolase 51 family.</text>
</comment>
<comment type="subunit">
    <text evidence="3">Homohexamer; trimer of dimers.</text>
</comment>
<dbReference type="EC" id="3.2.1.55" evidence="4"/>
<reference evidence="9 10" key="2">
    <citation type="submission" date="2023-12" db="EMBL/GenBank/DDBJ databases">
        <title>Description of an unclassified Opitutus bacterium of Verrucomicrobiota.</title>
        <authorList>
            <person name="Zhang D.-F."/>
        </authorList>
    </citation>
    <scope>NUCLEOTIDE SEQUENCE [LARGE SCALE GENOMIC DNA]</scope>
    <source>
        <strain evidence="9 10">WL0086</strain>
    </source>
</reference>
<dbReference type="InterPro" id="IPR013780">
    <property type="entry name" value="Glyco_hydro_b"/>
</dbReference>
<dbReference type="Proteomes" id="UP000738431">
    <property type="component" value="Chromosome"/>
</dbReference>
<evidence type="ECO:0000256" key="3">
    <source>
        <dbReference type="ARBA" id="ARBA00011165"/>
    </source>
</evidence>
<gene>
    <name evidence="9" type="ORF">K1X11_009100</name>
</gene>
<evidence type="ECO:0000256" key="6">
    <source>
        <dbReference type="ARBA" id="ARBA00023277"/>
    </source>
</evidence>
<feature type="domain" description="Alpha-L-arabinofuranosidase C-terminal" evidence="8">
    <location>
        <begin position="299"/>
        <end position="489"/>
    </location>
</feature>
<proteinExistence type="inferred from homology"/>
<keyword evidence="10" id="KW-1185">Reference proteome</keyword>
<sequence length="499" mass="55949">MSDSVELRLDPAARGGTIPPELYGHFAEHIGRGIYEGLWVGPESSIPNTRGLRNDVLEALRQLDIPVLRWPGGCFADAYHWRDGIGPRDQRPRRRDPIWGNVIETNAFGTHEFMDLVELLGCKAYVAANLGSGTVQEMSDWVEYLTGSADSTLVRERRANGREQPWHIDYLGVGNENWVCGGNMRPEYYADEFRRYNCFVRPPYLKPAIHRIACGPNEADYRWTEVLMERAGTAMDGLSLHAYSLPTGDWKRKGPATGFDENQWFSTLRAAVRMDELITRHSAIMDRTDPDRRVNLVVDEWGAWYDTEPGTNPRFLYQQNTLRDALVAAVTLHIFHQHADRVRMANLAQTINVLQSLILTDGPRMLRTPTYHVFELFKCHQGAERLYVQLSAAPTYTYGADTLPALSVAATRAPDGTVNLTLANLDPHRDHPLSLRVPSNVAAADWRVLTAAAMDAHNTFDEPDRLVPAHLPAPAQEADVLQLNLPAKSVARLSLSPVS</sequence>
<evidence type="ECO:0000256" key="5">
    <source>
        <dbReference type="ARBA" id="ARBA00022801"/>
    </source>
</evidence>
<dbReference type="PANTHER" id="PTHR43576">
    <property type="entry name" value="ALPHA-L-ARABINOFURANOSIDASE C-RELATED"/>
    <property type="match status" value="1"/>
</dbReference>
<dbReference type="PANTHER" id="PTHR43576:SF2">
    <property type="entry name" value="INTRACELLULAR EXO-ALPHA-L-ARABINOFURANOSIDASE 2"/>
    <property type="match status" value="1"/>
</dbReference>
<dbReference type="Pfam" id="PF22848">
    <property type="entry name" value="ASD1_dom"/>
    <property type="match status" value="1"/>
</dbReference>
<comment type="catalytic activity">
    <reaction evidence="1">
        <text>Hydrolysis of terminal non-reducing alpha-L-arabinofuranoside residues in alpha-L-arabinosides.</text>
        <dbReference type="EC" id="3.2.1.55"/>
    </reaction>
</comment>
<evidence type="ECO:0000256" key="7">
    <source>
        <dbReference type="ARBA" id="ARBA00023295"/>
    </source>
</evidence>
<accession>A0ABZ1CD14</accession>
<dbReference type="InterPro" id="IPR055235">
    <property type="entry name" value="ASD1_cat"/>
</dbReference>
<dbReference type="Gene3D" id="3.20.20.80">
    <property type="entry name" value="Glycosidases"/>
    <property type="match status" value="1"/>
</dbReference>
<evidence type="ECO:0000313" key="10">
    <source>
        <dbReference type="Proteomes" id="UP000738431"/>
    </source>
</evidence>
<dbReference type="SUPFAM" id="SSF51011">
    <property type="entry name" value="Glycosyl hydrolase domain"/>
    <property type="match status" value="1"/>
</dbReference>
<dbReference type="EMBL" id="CP139781">
    <property type="protein sequence ID" value="WRQ89564.1"/>
    <property type="molecule type" value="Genomic_DNA"/>
</dbReference>
<organism evidence="9 10">
    <name type="scientific">Actomonas aquatica</name>
    <dbReference type="NCBI Taxonomy" id="2866162"/>
    <lineage>
        <taxon>Bacteria</taxon>
        <taxon>Pseudomonadati</taxon>
        <taxon>Verrucomicrobiota</taxon>
        <taxon>Opitutia</taxon>
        <taxon>Opitutales</taxon>
        <taxon>Opitutaceae</taxon>
        <taxon>Actomonas</taxon>
    </lineage>
</organism>
<name>A0ABZ1CD14_9BACT</name>
<evidence type="ECO:0000259" key="8">
    <source>
        <dbReference type="SMART" id="SM00813"/>
    </source>
</evidence>
<dbReference type="Pfam" id="PF06964">
    <property type="entry name" value="Alpha-L-AF_C"/>
    <property type="match status" value="1"/>
</dbReference>
<keyword evidence="7" id="KW-0326">Glycosidase</keyword>
<dbReference type="Gene3D" id="2.60.40.1180">
    <property type="entry name" value="Golgi alpha-mannosidase II"/>
    <property type="match status" value="1"/>
</dbReference>
<evidence type="ECO:0000256" key="4">
    <source>
        <dbReference type="ARBA" id="ARBA00012670"/>
    </source>
</evidence>
<keyword evidence="6" id="KW-0119">Carbohydrate metabolism</keyword>
<evidence type="ECO:0000313" key="9">
    <source>
        <dbReference type="EMBL" id="WRQ89564.1"/>
    </source>
</evidence>
<evidence type="ECO:0000256" key="1">
    <source>
        <dbReference type="ARBA" id="ARBA00001462"/>
    </source>
</evidence>
<evidence type="ECO:0000256" key="2">
    <source>
        <dbReference type="ARBA" id="ARBA00007186"/>
    </source>
</evidence>
<reference evidence="9 10" key="1">
    <citation type="submission" date="2021-08" db="EMBL/GenBank/DDBJ databases">
        <authorList>
            <person name="Zhang D."/>
            <person name="Zhang A."/>
            <person name="Wang L."/>
        </authorList>
    </citation>
    <scope>NUCLEOTIDE SEQUENCE [LARGE SCALE GENOMIC DNA]</scope>
    <source>
        <strain evidence="9 10">WL0086</strain>
    </source>
</reference>
<keyword evidence="5" id="KW-0378">Hydrolase</keyword>
<dbReference type="RefSeq" id="WP_221029750.1">
    <property type="nucleotide sequence ID" value="NZ_CP139781.1"/>
</dbReference>
<dbReference type="SMART" id="SM00813">
    <property type="entry name" value="Alpha-L-AF_C"/>
    <property type="match status" value="1"/>
</dbReference>
<dbReference type="SUPFAM" id="SSF51445">
    <property type="entry name" value="(Trans)glycosidases"/>
    <property type="match status" value="1"/>
</dbReference>
<dbReference type="InterPro" id="IPR010720">
    <property type="entry name" value="Alpha-L-AF_C"/>
</dbReference>